<accession>A0A378IXZ4</accession>
<dbReference type="Proteomes" id="UP000254033">
    <property type="component" value="Unassembled WGS sequence"/>
</dbReference>
<protein>
    <submittedName>
        <fullName evidence="1">Uncharacterized protein</fullName>
    </submittedName>
</protein>
<dbReference type="AlphaFoldDB" id="A0A378IXZ4"/>
<sequence length="33" mass="4102">MKSKEEYWEAHLKVMNEVNYRRRLRLPLPFAVP</sequence>
<dbReference type="EMBL" id="UGNY01000001">
    <property type="protein sequence ID" value="STX39770.1"/>
    <property type="molecule type" value="Genomic_DNA"/>
</dbReference>
<evidence type="ECO:0000313" key="2">
    <source>
        <dbReference type="Proteomes" id="UP000254033"/>
    </source>
</evidence>
<reference evidence="1 2" key="1">
    <citation type="submission" date="2018-06" db="EMBL/GenBank/DDBJ databases">
        <authorList>
            <consortium name="Pathogen Informatics"/>
            <person name="Doyle S."/>
        </authorList>
    </citation>
    <scope>NUCLEOTIDE SEQUENCE [LARGE SCALE GENOMIC DNA]</scope>
    <source>
        <strain evidence="1 2">NCTC11978</strain>
    </source>
</reference>
<organism evidence="1 2">
    <name type="scientific">Legionella feeleii</name>
    <dbReference type="NCBI Taxonomy" id="453"/>
    <lineage>
        <taxon>Bacteria</taxon>
        <taxon>Pseudomonadati</taxon>
        <taxon>Pseudomonadota</taxon>
        <taxon>Gammaproteobacteria</taxon>
        <taxon>Legionellales</taxon>
        <taxon>Legionellaceae</taxon>
        <taxon>Legionella</taxon>
    </lineage>
</organism>
<name>A0A378IXZ4_9GAMM</name>
<evidence type="ECO:0000313" key="1">
    <source>
        <dbReference type="EMBL" id="STX39770.1"/>
    </source>
</evidence>
<proteinExistence type="predicted"/>
<gene>
    <name evidence="1" type="ORF">NCTC11978_02976</name>
</gene>